<dbReference type="SUPFAM" id="SSF52540">
    <property type="entry name" value="P-loop containing nucleoside triphosphate hydrolases"/>
    <property type="match status" value="1"/>
</dbReference>
<dbReference type="InterPro" id="IPR006935">
    <property type="entry name" value="Helicase/UvrB_N"/>
</dbReference>
<dbReference type="PANTHER" id="PTHR47396">
    <property type="entry name" value="TYPE I RESTRICTION ENZYME ECOKI R PROTEIN"/>
    <property type="match status" value="1"/>
</dbReference>
<dbReference type="GO" id="GO:0005524">
    <property type="term" value="F:ATP binding"/>
    <property type="evidence" value="ECO:0007669"/>
    <property type="project" value="InterPro"/>
</dbReference>
<dbReference type="Gene3D" id="3.40.50.300">
    <property type="entry name" value="P-loop containing nucleotide triphosphate hydrolases"/>
    <property type="match status" value="1"/>
</dbReference>
<dbReference type="Pfam" id="PF04851">
    <property type="entry name" value="ResIII"/>
    <property type="match status" value="1"/>
</dbReference>
<dbReference type="PROSITE" id="PS51192">
    <property type="entry name" value="HELICASE_ATP_BIND_1"/>
    <property type="match status" value="1"/>
</dbReference>
<evidence type="ECO:0000259" key="1">
    <source>
        <dbReference type="PROSITE" id="PS51192"/>
    </source>
</evidence>
<dbReference type="GO" id="GO:0005829">
    <property type="term" value="C:cytosol"/>
    <property type="evidence" value="ECO:0007669"/>
    <property type="project" value="TreeGrafter"/>
</dbReference>
<feature type="non-terminal residue" evidence="2">
    <location>
        <position position="167"/>
    </location>
</feature>
<dbReference type="GO" id="GO:0003677">
    <property type="term" value="F:DNA binding"/>
    <property type="evidence" value="ECO:0007669"/>
    <property type="project" value="InterPro"/>
</dbReference>
<comment type="caution">
    <text evidence="2">The sequence shown here is derived from an EMBL/GenBank/DDBJ whole genome shotgun (WGS) entry which is preliminary data.</text>
</comment>
<feature type="non-terminal residue" evidence="2">
    <location>
        <position position="1"/>
    </location>
</feature>
<dbReference type="InterPro" id="IPR050742">
    <property type="entry name" value="Helicase_Restrict-Modif_Enz"/>
</dbReference>
<evidence type="ECO:0000313" key="2">
    <source>
        <dbReference type="EMBL" id="EKC68667.1"/>
    </source>
</evidence>
<dbReference type="InterPro" id="IPR027417">
    <property type="entry name" value="P-loop_NTPase"/>
</dbReference>
<reference evidence="2" key="1">
    <citation type="journal article" date="2013" name="Environ. Microbiol.">
        <title>Microbiota from the distal guts of lean and obese adolescents exhibit partial functional redundancy besides clear differences in community structure.</title>
        <authorList>
            <person name="Ferrer M."/>
            <person name="Ruiz A."/>
            <person name="Lanza F."/>
            <person name="Haange S.B."/>
            <person name="Oberbach A."/>
            <person name="Till H."/>
            <person name="Bargiela R."/>
            <person name="Campoy C."/>
            <person name="Segura M.T."/>
            <person name="Richter M."/>
            <person name="von Bergen M."/>
            <person name="Seifert J."/>
            <person name="Suarez A."/>
        </authorList>
    </citation>
    <scope>NUCLEOTIDE SEQUENCE</scope>
</reference>
<name>K1T6E0_9ZZZZ</name>
<dbReference type="PANTHER" id="PTHR47396:SF1">
    <property type="entry name" value="ATP-DEPENDENT HELICASE IRC3-RELATED"/>
    <property type="match status" value="1"/>
</dbReference>
<dbReference type="AlphaFoldDB" id="K1T6E0"/>
<dbReference type="InterPro" id="IPR014001">
    <property type="entry name" value="Helicase_ATP-bd"/>
</dbReference>
<organism evidence="2">
    <name type="scientific">human gut metagenome</name>
    <dbReference type="NCBI Taxonomy" id="408170"/>
    <lineage>
        <taxon>unclassified sequences</taxon>
        <taxon>metagenomes</taxon>
        <taxon>organismal metagenomes</taxon>
    </lineage>
</organism>
<sequence>EDYRKIYNRKKQIERLIREQHKIALQNDIVDYDTYNLKPNKMQEEFIGNIHDLRERGATRALLISATGTGKTYASAFALKNEKPKKALFIVHREIIAKQAIKSYQKVFGNKKKLALLSGSSKEYEADILFATMSMMAKQETLNRYKPGEFEWICIDEVHRAGSDSYQ</sequence>
<keyword evidence="2" id="KW-0378">Hydrolase</keyword>
<dbReference type="EMBL" id="AJWY01005790">
    <property type="protein sequence ID" value="EKC68667.1"/>
    <property type="molecule type" value="Genomic_DNA"/>
</dbReference>
<feature type="domain" description="Helicase ATP-binding" evidence="1">
    <location>
        <begin position="52"/>
        <end position="167"/>
    </location>
</feature>
<keyword evidence="2" id="KW-0540">Nuclease</keyword>
<gene>
    <name evidence="2" type="ORF">LEA_08676</name>
</gene>
<proteinExistence type="predicted"/>
<dbReference type="GO" id="GO:0015668">
    <property type="term" value="F:type III site-specific deoxyribonuclease activity"/>
    <property type="evidence" value="ECO:0007669"/>
    <property type="project" value="UniProtKB-EC"/>
</dbReference>
<dbReference type="EC" id="3.1.21.5" evidence="2"/>
<accession>K1T6E0</accession>
<protein>
    <submittedName>
        <fullName evidence="2">Restriction endonuclease, type I, R subunit/Type III, Res subunit</fullName>
        <ecNumber evidence="2">3.1.21.5</ecNumber>
    </submittedName>
</protein>
<keyword evidence="2" id="KW-0255">Endonuclease</keyword>